<sequence>MSATTRRAGWLALVAVGVVAFALALFPGVATLLPVASVVAWLGNDYFLLGAFGGVALLVLGWMVARRATGHVEQAAPPDPEIVPDAPRPGERVDDLLGRWPWHLSAADRDYLRERLRTAAVYDQLGDGRSRASARERVESGAWTDDPVAARFLADESAGPTVTERLGLALRGDAWTQHAARTTARVLVEAGTDQTAGGDGR</sequence>
<keyword evidence="1" id="KW-0812">Transmembrane</keyword>
<accession>A0A8J8C8T0</accession>
<reference evidence="2" key="1">
    <citation type="submission" date="2021-06" db="EMBL/GenBank/DDBJ databases">
        <title>Halomicroarcula sp. F24A a new haloarchaeum isolated from saline soil.</title>
        <authorList>
            <person name="Duran-Viseras A."/>
            <person name="Sanchez-Porro C."/>
            <person name="Ventosa A."/>
        </authorList>
    </citation>
    <scope>NUCLEOTIDE SEQUENCE</scope>
    <source>
        <strain evidence="2">F24A</strain>
    </source>
</reference>
<keyword evidence="1" id="KW-1133">Transmembrane helix</keyword>
<comment type="caution">
    <text evidence="2">The sequence shown here is derived from an EMBL/GenBank/DDBJ whole genome shotgun (WGS) entry which is preliminary data.</text>
</comment>
<keyword evidence="3" id="KW-1185">Reference proteome</keyword>
<protein>
    <submittedName>
        <fullName evidence="2">Uncharacterized protein</fullName>
    </submittedName>
</protein>
<dbReference type="EMBL" id="RKLQ01000002">
    <property type="protein sequence ID" value="MBX0304751.1"/>
    <property type="molecule type" value="Genomic_DNA"/>
</dbReference>
<dbReference type="InterPro" id="IPR055693">
    <property type="entry name" value="DUF7269"/>
</dbReference>
<keyword evidence="1" id="KW-0472">Membrane</keyword>
<dbReference type="Pfam" id="PF23933">
    <property type="entry name" value="DUF7269"/>
    <property type="match status" value="1"/>
</dbReference>
<proteinExistence type="predicted"/>
<evidence type="ECO:0000256" key="1">
    <source>
        <dbReference type="SAM" id="Phobius"/>
    </source>
</evidence>
<evidence type="ECO:0000313" key="2">
    <source>
        <dbReference type="EMBL" id="MBX0304751.1"/>
    </source>
</evidence>
<dbReference type="AlphaFoldDB" id="A0A8J8C8T0"/>
<name>A0A8J8C8T0_9EURY</name>
<dbReference type="Proteomes" id="UP000783863">
    <property type="component" value="Unassembled WGS sequence"/>
</dbReference>
<evidence type="ECO:0000313" key="3">
    <source>
        <dbReference type="Proteomes" id="UP000783863"/>
    </source>
</evidence>
<gene>
    <name evidence="2" type="ORF">EGD98_13830</name>
</gene>
<organism evidence="2 3">
    <name type="scientific">Haloarcula salinisoli</name>
    <dbReference type="NCBI Taxonomy" id="2487746"/>
    <lineage>
        <taxon>Archaea</taxon>
        <taxon>Methanobacteriati</taxon>
        <taxon>Methanobacteriota</taxon>
        <taxon>Stenosarchaea group</taxon>
        <taxon>Halobacteria</taxon>
        <taxon>Halobacteriales</taxon>
        <taxon>Haloarculaceae</taxon>
        <taxon>Haloarcula</taxon>
    </lineage>
</organism>
<dbReference type="RefSeq" id="WP_220588953.1">
    <property type="nucleotide sequence ID" value="NZ_RKLQ01000002.1"/>
</dbReference>
<feature type="transmembrane region" description="Helical" evidence="1">
    <location>
        <begin position="46"/>
        <end position="65"/>
    </location>
</feature>